<evidence type="ECO:0000256" key="2">
    <source>
        <dbReference type="PROSITE-ProRule" id="PRU00169"/>
    </source>
</evidence>
<evidence type="ECO:0000256" key="1">
    <source>
        <dbReference type="ARBA" id="ARBA00022553"/>
    </source>
</evidence>
<sequence>MSGFDLFKRLLGSGNERRQHLPRIQAARGARMLVVDDSPTIRAVLGKMLKQDGYTVSAAGDGETALAMARSEKPELIFLDIVMPGMNGFAVLRALRREPDTHGIPIVMISGNLQATEQFYVQRFGADDFMKKPFGRAEVFTRIQQLVEAGRLAARDPVLDPPQDLPSEQVDAHDAIPDVALPDADDPHMVTPTIIGPLIEPHDDVVHVASPIEHDKPH</sequence>
<dbReference type="SUPFAM" id="SSF52172">
    <property type="entry name" value="CheY-like"/>
    <property type="match status" value="1"/>
</dbReference>
<reference evidence="4 5" key="1">
    <citation type="submission" date="2020-10" db="EMBL/GenBank/DDBJ databases">
        <title>Phylogeny of dyella-like bacteria.</title>
        <authorList>
            <person name="Fu J."/>
        </authorList>
    </citation>
    <scope>NUCLEOTIDE SEQUENCE [LARGE SCALE GENOMIC DNA]</scope>
    <source>
        <strain evidence="4 5">Gsoil3046</strain>
    </source>
</reference>
<dbReference type="Gene3D" id="3.40.50.2300">
    <property type="match status" value="1"/>
</dbReference>
<dbReference type="Pfam" id="PF00072">
    <property type="entry name" value="Response_reg"/>
    <property type="match status" value="1"/>
</dbReference>
<dbReference type="SMART" id="SM00448">
    <property type="entry name" value="REC"/>
    <property type="match status" value="1"/>
</dbReference>
<organism evidence="4 5">
    <name type="scientific">Dyella ginsengisoli</name>
    <dbReference type="NCBI Taxonomy" id="363848"/>
    <lineage>
        <taxon>Bacteria</taxon>
        <taxon>Pseudomonadati</taxon>
        <taxon>Pseudomonadota</taxon>
        <taxon>Gammaproteobacteria</taxon>
        <taxon>Lysobacterales</taxon>
        <taxon>Rhodanobacteraceae</taxon>
        <taxon>Dyella</taxon>
    </lineage>
</organism>
<dbReference type="PROSITE" id="PS50110">
    <property type="entry name" value="RESPONSE_REGULATORY"/>
    <property type="match status" value="1"/>
</dbReference>
<keyword evidence="5" id="KW-1185">Reference proteome</keyword>
<feature type="domain" description="Response regulatory" evidence="3">
    <location>
        <begin position="31"/>
        <end position="147"/>
    </location>
</feature>
<dbReference type="PANTHER" id="PTHR44591:SF23">
    <property type="entry name" value="CHEY SUBFAMILY"/>
    <property type="match status" value="1"/>
</dbReference>
<name>A0ABW8JUU1_9GAMM</name>
<dbReference type="RefSeq" id="WP_404633764.1">
    <property type="nucleotide sequence ID" value="NZ_JADIKM010000003.1"/>
</dbReference>
<evidence type="ECO:0000313" key="4">
    <source>
        <dbReference type="EMBL" id="MFK2904857.1"/>
    </source>
</evidence>
<protein>
    <submittedName>
        <fullName evidence="4">Response regulator</fullName>
    </submittedName>
</protein>
<evidence type="ECO:0000313" key="5">
    <source>
        <dbReference type="Proteomes" id="UP001620460"/>
    </source>
</evidence>
<dbReference type="EMBL" id="JADIKM010000003">
    <property type="protein sequence ID" value="MFK2904857.1"/>
    <property type="molecule type" value="Genomic_DNA"/>
</dbReference>
<keyword evidence="1 2" id="KW-0597">Phosphoprotein</keyword>
<evidence type="ECO:0000259" key="3">
    <source>
        <dbReference type="PROSITE" id="PS50110"/>
    </source>
</evidence>
<dbReference type="Proteomes" id="UP001620460">
    <property type="component" value="Unassembled WGS sequence"/>
</dbReference>
<dbReference type="InterPro" id="IPR011006">
    <property type="entry name" value="CheY-like_superfamily"/>
</dbReference>
<accession>A0ABW8JUU1</accession>
<dbReference type="InterPro" id="IPR050595">
    <property type="entry name" value="Bact_response_regulator"/>
</dbReference>
<gene>
    <name evidence="4" type="ORF">ISP17_12910</name>
</gene>
<dbReference type="InterPro" id="IPR001789">
    <property type="entry name" value="Sig_transdc_resp-reg_receiver"/>
</dbReference>
<comment type="caution">
    <text evidence="4">The sequence shown here is derived from an EMBL/GenBank/DDBJ whole genome shotgun (WGS) entry which is preliminary data.</text>
</comment>
<proteinExistence type="predicted"/>
<feature type="modified residue" description="4-aspartylphosphate" evidence="2">
    <location>
        <position position="80"/>
    </location>
</feature>
<dbReference type="PANTHER" id="PTHR44591">
    <property type="entry name" value="STRESS RESPONSE REGULATOR PROTEIN 1"/>
    <property type="match status" value="1"/>
</dbReference>